<dbReference type="PROSITE" id="PS00135">
    <property type="entry name" value="TRYPSIN_SER"/>
    <property type="match status" value="1"/>
</dbReference>
<dbReference type="Gene3D" id="3.30.300.50">
    <property type="match status" value="2"/>
</dbReference>
<evidence type="ECO:0000259" key="9">
    <source>
        <dbReference type="Pfam" id="PF00089"/>
    </source>
</evidence>
<dbReference type="InterPro" id="IPR001316">
    <property type="entry name" value="Pept_S1A_streptogrisin"/>
</dbReference>
<dbReference type="Pfam" id="PF02983">
    <property type="entry name" value="Pro_Al_protease"/>
    <property type="match status" value="1"/>
</dbReference>
<keyword evidence="7" id="KW-1015">Disulfide bond</keyword>
<keyword evidence="4" id="KW-0378">Hydrolase</keyword>
<dbReference type="PIRSF" id="PIRSF001134">
    <property type="entry name" value="Streptogrisin"/>
    <property type="match status" value="1"/>
</dbReference>
<keyword evidence="2" id="KW-0645">Protease</keyword>
<feature type="domain" description="Peptidase S1" evidence="9">
    <location>
        <begin position="214"/>
        <end position="368"/>
    </location>
</feature>
<dbReference type="InterPro" id="IPR037295">
    <property type="entry name" value="Alpha-lytic_protease_prodomain"/>
</dbReference>
<keyword evidence="6" id="KW-0865">Zymogen</keyword>
<reference evidence="11 12" key="1">
    <citation type="submission" date="2022-03" db="EMBL/GenBank/DDBJ databases">
        <title>Complete genome sequence of Lysobacter capsici VKM B-2533 and Lysobacter gummosus 10.1.1, promising sources of lytic agents.</title>
        <authorList>
            <person name="Tarlachkov S.V."/>
            <person name="Kudryakova I.V."/>
            <person name="Afoshin A.S."/>
            <person name="Leontyevskaya E.A."/>
            <person name="Leontyevskaya N.V."/>
        </authorList>
    </citation>
    <scope>NUCLEOTIDE SEQUENCE [LARGE SCALE GENOMIC DNA]</scope>
    <source>
        <strain evidence="11 12">10.1.1</strain>
    </source>
</reference>
<keyword evidence="12" id="KW-1185">Reference proteome</keyword>
<dbReference type="InterPro" id="IPR033116">
    <property type="entry name" value="TRYPSIN_SER"/>
</dbReference>
<dbReference type="InterPro" id="IPR009003">
    <property type="entry name" value="Peptidase_S1_PA"/>
</dbReference>
<evidence type="ECO:0000256" key="8">
    <source>
        <dbReference type="SAM" id="SignalP"/>
    </source>
</evidence>
<evidence type="ECO:0000256" key="4">
    <source>
        <dbReference type="ARBA" id="ARBA00022801"/>
    </source>
</evidence>
<dbReference type="RefSeq" id="WP_083512386.1">
    <property type="nucleotide sequence ID" value="NZ_CP011131.1"/>
</dbReference>
<dbReference type="Proteomes" id="UP000829194">
    <property type="component" value="Chromosome"/>
</dbReference>
<evidence type="ECO:0000259" key="10">
    <source>
        <dbReference type="Pfam" id="PF02983"/>
    </source>
</evidence>
<evidence type="ECO:0000256" key="3">
    <source>
        <dbReference type="ARBA" id="ARBA00022729"/>
    </source>
</evidence>
<dbReference type="EMBL" id="CP093547">
    <property type="protein sequence ID" value="UNP31220.1"/>
    <property type="molecule type" value="Genomic_DNA"/>
</dbReference>
<dbReference type="SUPFAM" id="SSF54806">
    <property type="entry name" value="Alpha-lytic protease prodomain"/>
    <property type="match status" value="2"/>
</dbReference>
<dbReference type="InterPro" id="IPR035070">
    <property type="entry name" value="Streptogrisin_prodomain"/>
</dbReference>
<protein>
    <submittedName>
        <fullName evidence="11">S1 family peptidase</fullName>
    </submittedName>
</protein>
<evidence type="ECO:0000313" key="12">
    <source>
        <dbReference type="Proteomes" id="UP000829194"/>
    </source>
</evidence>
<evidence type="ECO:0000256" key="5">
    <source>
        <dbReference type="ARBA" id="ARBA00022825"/>
    </source>
</evidence>
<feature type="chain" id="PRO_5046210491" evidence="8">
    <location>
        <begin position="33"/>
        <end position="406"/>
    </location>
</feature>
<sequence>MSLSQSARRACRRSLFLALASAASLVSGAAFAADSIDPRLQLAMQRDLGISAKQLPQYLKTQSLSLRQGASAKRALGSNFAGSWIERKADGSFGFVVATSGTGKAARSLGGVEVRSVRHSLGQLENAFAALESQVRSRVAGVSKPLGGVHSWRIDPVTNSVVVSLAPGATEDGVDFVALSGADAGAVRFETDEGTPQLLANVIGGDQYLWEVTEGYYPCSVGFSVTKGETKGFVTAGHCGQVGRVVLTGDVEALVPLGTFTAVNHPGTDMAWVTVNPEHTLLGQVKDYADGLLSVKGSVEAPVGAALCRSGRTTGYKCGTIRAKNVSVRVGFDRYTGMTETNVCTGRGDSGGAWLTADGQAQGVTSTGLVPFGADDNCVVAESTRKTWFQPLNPILSKYGLTLLTQ</sequence>
<proteinExistence type="inferred from homology"/>
<dbReference type="InterPro" id="IPR001254">
    <property type="entry name" value="Trypsin_dom"/>
</dbReference>
<accession>A0ABY3XHX0</accession>
<name>A0ABY3XHX0_9GAMM</name>
<dbReference type="PROSITE" id="PS00134">
    <property type="entry name" value="TRYPSIN_HIS"/>
    <property type="match status" value="1"/>
</dbReference>
<dbReference type="InterPro" id="IPR004236">
    <property type="entry name" value="Pept_S1_alpha_lytic"/>
</dbReference>
<feature type="domain" description="Peptidase S1A alpha-lytic prodomain" evidence="10">
    <location>
        <begin position="119"/>
        <end position="184"/>
    </location>
</feature>
<dbReference type="PRINTS" id="PR00861">
    <property type="entry name" value="ALYTICPTASE"/>
</dbReference>
<organism evidence="11 12">
    <name type="scientific">Lysobacter gummosus</name>
    <dbReference type="NCBI Taxonomy" id="262324"/>
    <lineage>
        <taxon>Bacteria</taxon>
        <taxon>Pseudomonadati</taxon>
        <taxon>Pseudomonadota</taxon>
        <taxon>Gammaproteobacteria</taxon>
        <taxon>Lysobacterales</taxon>
        <taxon>Lysobacteraceae</taxon>
        <taxon>Lysobacter</taxon>
    </lineage>
</organism>
<evidence type="ECO:0000256" key="1">
    <source>
        <dbReference type="ARBA" id="ARBA00007664"/>
    </source>
</evidence>
<dbReference type="InterPro" id="IPR018114">
    <property type="entry name" value="TRYPSIN_HIS"/>
</dbReference>
<evidence type="ECO:0000256" key="7">
    <source>
        <dbReference type="ARBA" id="ARBA00023157"/>
    </source>
</evidence>
<evidence type="ECO:0000256" key="2">
    <source>
        <dbReference type="ARBA" id="ARBA00022670"/>
    </source>
</evidence>
<feature type="signal peptide" evidence="8">
    <location>
        <begin position="1"/>
        <end position="32"/>
    </location>
</feature>
<evidence type="ECO:0000256" key="6">
    <source>
        <dbReference type="ARBA" id="ARBA00023145"/>
    </source>
</evidence>
<dbReference type="SUPFAM" id="SSF50494">
    <property type="entry name" value="Trypsin-like serine proteases"/>
    <property type="match status" value="1"/>
</dbReference>
<dbReference type="Gene3D" id="2.40.10.10">
    <property type="entry name" value="Trypsin-like serine proteases"/>
    <property type="match status" value="2"/>
</dbReference>
<evidence type="ECO:0000313" key="11">
    <source>
        <dbReference type="EMBL" id="UNP31220.1"/>
    </source>
</evidence>
<keyword evidence="5" id="KW-0720">Serine protease</keyword>
<comment type="similarity">
    <text evidence="1">Belongs to the peptidase S1 family.</text>
</comment>
<dbReference type="CDD" id="cd21112">
    <property type="entry name" value="alphaLP-like"/>
    <property type="match status" value="1"/>
</dbReference>
<dbReference type="Pfam" id="PF00089">
    <property type="entry name" value="Trypsin"/>
    <property type="match status" value="1"/>
</dbReference>
<gene>
    <name evidence="11" type="ORF">MOV92_08250</name>
</gene>
<dbReference type="InterPro" id="IPR043504">
    <property type="entry name" value="Peptidase_S1_PA_chymotrypsin"/>
</dbReference>
<keyword evidence="3 8" id="KW-0732">Signal</keyword>